<comment type="caution">
    <text evidence="3">The sequence shown here is derived from an EMBL/GenBank/DDBJ whole genome shotgun (WGS) entry which is preliminary data.</text>
</comment>
<keyword evidence="2" id="KW-0479">Metal-binding</keyword>
<keyword evidence="2" id="KW-0408">Iron</keyword>
<dbReference type="PANTHER" id="PTHR46696:SF3">
    <property type="entry name" value="PULCHERRIMINIC ACID SYNTHASE"/>
    <property type="match status" value="1"/>
</dbReference>
<dbReference type="Pfam" id="PF00067">
    <property type="entry name" value="p450"/>
    <property type="match status" value="1"/>
</dbReference>
<dbReference type="Proteomes" id="UP001589867">
    <property type="component" value="Unassembled WGS sequence"/>
</dbReference>
<dbReference type="PROSITE" id="PS00086">
    <property type="entry name" value="CYTOCHROME_P450"/>
    <property type="match status" value="1"/>
</dbReference>
<proteinExistence type="inferred from homology"/>
<comment type="similarity">
    <text evidence="1 2">Belongs to the cytochrome P450 family.</text>
</comment>
<evidence type="ECO:0000313" key="3">
    <source>
        <dbReference type="EMBL" id="MFC0529089.1"/>
    </source>
</evidence>
<name>A0ABV6M3J3_9ACTN</name>
<dbReference type="InterPro" id="IPR036396">
    <property type="entry name" value="Cyt_P450_sf"/>
</dbReference>
<keyword evidence="2" id="KW-0349">Heme</keyword>
<dbReference type="InterPro" id="IPR002397">
    <property type="entry name" value="Cyt_P450_B"/>
</dbReference>
<accession>A0ABV6M3J3</accession>
<protein>
    <submittedName>
        <fullName evidence="3">Cytochrome P450</fullName>
    </submittedName>
</protein>
<evidence type="ECO:0000256" key="2">
    <source>
        <dbReference type="RuleBase" id="RU000461"/>
    </source>
</evidence>
<organism evidence="3 4">
    <name type="scientific">Phytohabitans kaempferiae</name>
    <dbReference type="NCBI Taxonomy" id="1620943"/>
    <lineage>
        <taxon>Bacteria</taxon>
        <taxon>Bacillati</taxon>
        <taxon>Actinomycetota</taxon>
        <taxon>Actinomycetes</taxon>
        <taxon>Micromonosporales</taxon>
        <taxon>Micromonosporaceae</taxon>
    </lineage>
</organism>
<evidence type="ECO:0000256" key="1">
    <source>
        <dbReference type="ARBA" id="ARBA00010617"/>
    </source>
</evidence>
<dbReference type="PRINTS" id="PR00385">
    <property type="entry name" value="P450"/>
</dbReference>
<dbReference type="RefSeq" id="WP_377251493.1">
    <property type="nucleotide sequence ID" value="NZ_JBHLUH010000023.1"/>
</dbReference>
<dbReference type="EMBL" id="JBHLUH010000023">
    <property type="protein sequence ID" value="MFC0529089.1"/>
    <property type="molecule type" value="Genomic_DNA"/>
</dbReference>
<keyword evidence="4" id="KW-1185">Reference proteome</keyword>
<gene>
    <name evidence="3" type="ORF">ACFFIA_15635</name>
</gene>
<dbReference type="InterPro" id="IPR017972">
    <property type="entry name" value="Cyt_P450_CS"/>
</dbReference>
<dbReference type="Gene3D" id="1.10.630.10">
    <property type="entry name" value="Cytochrome P450"/>
    <property type="match status" value="1"/>
</dbReference>
<reference evidence="3 4" key="1">
    <citation type="submission" date="2024-09" db="EMBL/GenBank/DDBJ databases">
        <authorList>
            <person name="Sun Q."/>
            <person name="Mori K."/>
        </authorList>
    </citation>
    <scope>NUCLEOTIDE SEQUENCE [LARGE SCALE GENOMIC DNA]</scope>
    <source>
        <strain evidence="3 4">TBRC 3947</strain>
    </source>
</reference>
<dbReference type="PRINTS" id="PR00359">
    <property type="entry name" value="BP450"/>
</dbReference>
<keyword evidence="2" id="KW-0560">Oxidoreductase</keyword>
<dbReference type="InterPro" id="IPR001128">
    <property type="entry name" value="Cyt_P450"/>
</dbReference>
<sequence>MTTTTSLPALLSEEVARDPYAFYRRLRREAPVHYDESAGAYLLTRHAAVSTAYRHPAFTTRNYEWQLEPVFGRSLLQLDGTEHARKRALVSPHFRGAGLQAWSGTIHRNVAEILDGTVERVVDLLLAPIRPGEEFDILERFAHLLPVFVIADMLALPKSDYRRFWDWYTAMIGFLSNLARDPRVHERGIAAARELREYLAPIIAQRRADPGTDLISALATAEVDGHTLDDEEIKTHVTQLLNAGSETTDKTFGSLFGHLLTQRERYEEVAADRDLVIPAISETLRLTPPSQMNGRVLAESVEMEGRTLPAESTVFLVIASANRDESRFADAESYDFHRTDLSHADAFTARGEHFAFGFGRHFCLGAMLARSELQIGLDAILDRFPDLRLASGFTPRHQGLKMRAPAEMRVVV</sequence>
<keyword evidence="2" id="KW-0503">Monooxygenase</keyword>
<evidence type="ECO:0000313" key="4">
    <source>
        <dbReference type="Proteomes" id="UP001589867"/>
    </source>
</evidence>
<dbReference type="PANTHER" id="PTHR46696">
    <property type="entry name" value="P450, PUTATIVE (EUROFUNG)-RELATED"/>
    <property type="match status" value="1"/>
</dbReference>
<dbReference type="SUPFAM" id="SSF48264">
    <property type="entry name" value="Cytochrome P450"/>
    <property type="match status" value="1"/>
</dbReference>